<proteinExistence type="predicted"/>
<dbReference type="GO" id="GO:0030154">
    <property type="term" value="P:cell differentiation"/>
    <property type="evidence" value="ECO:0007669"/>
    <property type="project" value="UniProtKB-KW"/>
</dbReference>
<dbReference type="STRING" id="6216.A0A0R3S8G6"/>
<dbReference type="AlphaFoldDB" id="A0A0R3S8G6"/>
<dbReference type="Proteomes" id="UP000321570">
    <property type="component" value="Unassembled WGS sequence"/>
</dbReference>
<dbReference type="PANTHER" id="PTHR45994:SF1">
    <property type="entry name" value="FI21225P1"/>
    <property type="match status" value="1"/>
</dbReference>
<evidence type="ECO:0000313" key="13">
    <source>
        <dbReference type="EMBL" id="VDL16105.1"/>
    </source>
</evidence>
<protein>
    <recommendedName>
        <fullName evidence="4">Protein unc-45 homolog B</fullName>
    </recommendedName>
</protein>
<gene>
    <name evidence="13" type="ORF">HDID_LOCUS436</name>
    <name evidence="14" type="ORF">WMSIL1_LOCUS2084</name>
</gene>
<dbReference type="SMART" id="SM00185">
    <property type="entry name" value="ARM"/>
    <property type="match status" value="2"/>
</dbReference>
<keyword evidence="9 11" id="KW-0802">TPR repeat</keyword>
<feature type="repeat" description="TPR" evidence="11">
    <location>
        <begin position="5"/>
        <end position="38"/>
    </location>
</feature>
<evidence type="ECO:0000256" key="6">
    <source>
        <dbReference type="ARBA" id="ARBA00022490"/>
    </source>
</evidence>
<dbReference type="Gene3D" id="1.25.10.10">
    <property type="entry name" value="Leucine-rich Repeat Variant"/>
    <property type="match status" value="2"/>
</dbReference>
<evidence type="ECO:0000256" key="9">
    <source>
        <dbReference type="ARBA" id="ARBA00022803"/>
    </source>
</evidence>
<dbReference type="InterPro" id="IPR011990">
    <property type="entry name" value="TPR-like_helical_dom_sf"/>
</dbReference>
<organism evidence="17">
    <name type="scientific">Hymenolepis diminuta</name>
    <name type="common">Rat tapeworm</name>
    <dbReference type="NCBI Taxonomy" id="6216"/>
    <lineage>
        <taxon>Eukaryota</taxon>
        <taxon>Metazoa</taxon>
        <taxon>Spiralia</taxon>
        <taxon>Lophotrochozoa</taxon>
        <taxon>Platyhelminthes</taxon>
        <taxon>Cestoda</taxon>
        <taxon>Eucestoda</taxon>
        <taxon>Cyclophyllidea</taxon>
        <taxon>Hymenolepididae</taxon>
        <taxon>Hymenolepis</taxon>
    </lineage>
</organism>
<evidence type="ECO:0000313" key="17">
    <source>
        <dbReference type="WBParaSite" id="HDID_0000043501-mRNA-1"/>
    </source>
</evidence>
<dbReference type="InterPro" id="IPR019734">
    <property type="entry name" value="TPR_rpt"/>
</dbReference>
<dbReference type="GO" id="GO:0030018">
    <property type="term" value="C:Z disc"/>
    <property type="evidence" value="ECO:0007669"/>
    <property type="project" value="UniProtKB-SubCell"/>
</dbReference>
<dbReference type="GO" id="GO:0051879">
    <property type="term" value="F:Hsp90 protein binding"/>
    <property type="evidence" value="ECO:0007669"/>
    <property type="project" value="TreeGrafter"/>
</dbReference>
<dbReference type="Gene3D" id="1.25.40.10">
    <property type="entry name" value="Tetratricopeptide repeat domain"/>
    <property type="match status" value="1"/>
</dbReference>
<keyword evidence="7" id="KW-0517">Myogenesis</keyword>
<dbReference type="PROSITE" id="PS50005">
    <property type="entry name" value="TPR"/>
    <property type="match status" value="3"/>
</dbReference>
<dbReference type="SMART" id="SM00028">
    <property type="entry name" value="TPR"/>
    <property type="match status" value="3"/>
</dbReference>
<evidence type="ECO:0000313" key="14">
    <source>
        <dbReference type="EMBL" id="VUZ41370.1"/>
    </source>
</evidence>
<dbReference type="GO" id="GO:0007517">
    <property type="term" value="P:muscle organ development"/>
    <property type="evidence" value="ECO:0007669"/>
    <property type="project" value="UniProtKB-KW"/>
</dbReference>
<reference evidence="17" key="1">
    <citation type="submission" date="2017-02" db="UniProtKB">
        <authorList>
            <consortium name="WormBaseParasite"/>
        </authorList>
    </citation>
    <scope>IDENTIFICATION</scope>
</reference>
<dbReference type="InterPro" id="IPR000225">
    <property type="entry name" value="Armadillo"/>
</dbReference>
<dbReference type="InterPro" id="IPR011989">
    <property type="entry name" value="ARM-like"/>
</dbReference>
<name>A0A0R3S8G6_HYMDI</name>
<comment type="subcellular location">
    <subcellularLocation>
        <location evidence="1">Cytoplasm</location>
        <location evidence="1">Myofibril</location>
        <location evidence="1">Sarcomere</location>
        <location evidence="1">A band</location>
    </subcellularLocation>
    <subcellularLocation>
        <location evidence="2">Cytoplasm</location>
        <location evidence="2">Myofibril</location>
        <location evidence="2">Sarcomere</location>
        <location evidence="2">Z line</location>
    </subcellularLocation>
    <subcellularLocation>
        <location evidence="3">Cytoplasm</location>
        <location evidence="3">Perinuclear region</location>
    </subcellularLocation>
</comment>
<keyword evidence="16" id="KW-1185">Reference proteome</keyword>
<dbReference type="SUPFAM" id="SSF48452">
    <property type="entry name" value="TPR-like"/>
    <property type="match status" value="1"/>
</dbReference>
<dbReference type="PANTHER" id="PTHR45994">
    <property type="entry name" value="FI21225P1"/>
    <property type="match status" value="1"/>
</dbReference>
<evidence type="ECO:0000256" key="10">
    <source>
        <dbReference type="ARBA" id="ARBA00023186"/>
    </source>
</evidence>
<dbReference type="GO" id="GO:0031672">
    <property type="term" value="C:A band"/>
    <property type="evidence" value="ECO:0007669"/>
    <property type="project" value="UniProtKB-SubCell"/>
</dbReference>
<dbReference type="SUPFAM" id="SSF48371">
    <property type="entry name" value="ARM repeat"/>
    <property type="match status" value="2"/>
</dbReference>
<feature type="repeat" description="TPR" evidence="11">
    <location>
        <begin position="43"/>
        <end position="76"/>
    </location>
</feature>
<dbReference type="Pfam" id="PF11701">
    <property type="entry name" value="UNC45-central"/>
    <property type="match status" value="1"/>
</dbReference>
<evidence type="ECO:0000256" key="5">
    <source>
        <dbReference type="ARBA" id="ARBA00022473"/>
    </source>
</evidence>
<evidence type="ECO:0000259" key="12">
    <source>
        <dbReference type="Pfam" id="PF11701"/>
    </source>
</evidence>
<dbReference type="InterPro" id="IPR024660">
    <property type="entry name" value="UCS_central_dom"/>
</dbReference>
<reference evidence="13 15" key="2">
    <citation type="submission" date="2018-11" db="EMBL/GenBank/DDBJ databases">
        <authorList>
            <consortium name="Pathogen Informatics"/>
        </authorList>
    </citation>
    <scope>NUCLEOTIDE SEQUENCE [LARGE SCALE GENOMIC DNA]</scope>
</reference>
<dbReference type="GO" id="GO:0048471">
    <property type="term" value="C:perinuclear region of cytoplasm"/>
    <property type="evidence" value="ECO:0007669"/>
    <property type="project" value="UniProtKB-SubCell"/>
</dbReference>
<evidence type="ECO:0000256" key="4">
    <source>
        <dbReference type="ARBA" id="ARBA00020768"/>
    </source>
</evidence>
<keyword evidence="6" id="KW-0963">Cytoplasm</keyword>
<evidence type="ECO:0000256" key="2">
    <source>
        <dbReference type="ARBA" id="ARBA00004216"/>
    </source>
</evidence>
<keyword evidence="8" id="KW-0221">Differentiation</keyword>
<reference evidence="14 16" key="3">
    <citation type="submission" date="2019-07" db="EMBL/GenBank/DDBJ databases">
        <authorList>
            <person name="Jastrzebski P J."/>
            <person name="Paukszto L."/>
            <person name="Jastrzebski P J."/>
        </authorList>
    </citation>
    <scope>NUCLEOTIDE SEQUENCE [LARGE SCALE GENOMIC DNA]</scope>
    <source>
        <strain evidence="14 16">WMS-il1</strain>
    </source>
</reference>
<sequence length="1044" mass="115500">MVEICEELHKRGNSFFSEGKYQQAIDSYKECLENVSDDRKRQQVVNRNLAQCYLNLNKYNEAVQAANEALCICPTDTKALYRRSLAYEKLGELKESIVDAKKLIQLEPNNKAIRDLIRRVESCVIEKKDFAQSLKGKVDSMYSILTEEKSDDDLIEKALLNMIALVKDEGKTAANTVWSHSSSQKLFDLTKHDKTEIVNTTLLLLEKIAKAVPSLGVAILDKLTNKYIFGRVLSPNANVSVEMCKFVSHILESITEIKAYRKAYDAALEAAKRDKTQAHSFLPKEVYPAYRLDPSLEARVQELLAQIVRASNSYRLEAAARDVLIQILTWLIPTETGIGWSKRFINTEGNIERLLEVAAATCPAAAIDRSNPDLSSSCRKHRLEETSQAEKEAGLPEISRGGLLKTSPNTRLIVACLLSRLFNDLRSDQDRQHFCQVCVGFVMELLTDKFIESKVEAAAVIGTLFSGPYEVGSRVLGTEGILEGLFLLTQSENLSYQTVALDTIILATNKKDKCMAIVNQAVPILRALYKSPDDGIKVRALLGLCKLGVLGGSDASIKSMADGSTVILMKACRRLLLGESNALRDDPNSTRWAIDGLAYLSLTGEVKEAITKDEVLLKVVFKVAELGYYDIAFPLVSLLANLTNSFAEKEVLPEMIEIAKFAKQHIPEKHEQDQPKVVAQRRKTLIDAGLPSCLFNVTTKLLTNTSASQPQIREMVSRIYLSCAECIDGRGVLVAAGAGKALLNLALDKNTDDGKHAASQALAKLTITADPRLTFPGERSLEVIRPLLQLLDMECPALQNFEGLLALTNLASLDDKHRSHMLAEGALPKIEHYMFEEHEELRRAAVECFGNLAQHPAVVMAYGGGANPEDKTDGASETILAKCGSSGSEVVKLLTLYCYDEKDIFLVRAAAGALAVMSHDINIIKRIIQVDKWKEKFEALAAHPSPAIQHRAAYILRNFIVVGGADISLDIVQTSKIVEVLDYLLHLPDITDSEPLNPEVIVLGQGRPKKLIREEAKTDRKKARELVDVALKKLVEYGYIKPTQ</sequence>
<dbReference type="EMBL" id="UYSG01000057">
    <property type="protein sequence ID" value="VDL16105.1"/>
    <property type="molecule type" value="Genomic_DNA"/>
</dbReference>
<evidence type="ECO:0000256" key="1">
    <source>
        <dbReference type="ARBA" id="ARBA00004161"/>
    </source>
</evidence>
<evidence type="ECO:0000256" key="11">
    <source>
        <dbReference type="PROSITE-ProRule" id="PRU00339"/>
    </source>
</evidence>
<dbReference type="EMBL" id="CABIJS010000055">
    <property type="protein sequence ID" value="VUZ41370.1"/>
    <property type="molecule type" value="Genomic_DNA"/>
</dbReference>
<dbReference type="OrthoDB" id="199930at2759"/>
<keyword evidence="10" id="KW-0143">Chaperone</keyword>
<dbReference type="InterPro" id="IPR016024">
    <property type="entry name" value="ARM-type_fold"/>
</dbReference>
<evidence type="ECO:0000313" key="15">
    <source>
        <dbReference type="Proteomes" id="UP000274504"/>
    </source>
</evidence>
<feature type="domain" description="UNC-45/Cro1/She4 central" evidence="12">
    <location>
        <begin position="405"/>
        <end position="547"/>
    </location>
</feature>
<evidence type="ECO:0000256" key="7">
    <source>
        <dbReference type="ARBA" id="ARBA00022541"/>
    </source>
</evidence>
<feature type="repeat" description="TPR" evidence="11">
    <location>
        <begin position="77"/>
        <end position="110"/>
    </location>
</feature>
<keyword evidence="5" id="KW-0217">Developmental protein</keyword>
<accession>A0A0R3S8G6</accession>
<evidence type="ECO:0000256" key="8">
    <source>
        <dbReference type="ARBA" id="ARBA00022782"/>
    </source>
</evidence>
<evidence type="ECO:0000256" key="3">
    <source>
        <dbReference type="ARBA" id="ARBA00004556"/>
    </source>
</evidence>
<dbReference type="WBParaSite" id="HDID_0000043501-mRNA-1">
    <property type="protein sequence ID" value="HDID_0000043501-mRNA-1"/>
    <property type="gene ID" value="HDID_0000043501"/>
</dbReference>
<dbReference type="Pfam" id="PF13181">
    <property type="entry name" value="TPR_8"/>
    <property type="match status" value="2"/>
</dbReference>
<evidence type="ECO:0000313" key="16">
    <source>
        <dbReference type="Proteomes" id="UP000321570"/>
    </source>
</evidence>
<dbReference type="Proteomes" id="UP000274504">
    <property type="component" value="Unassembled WGS sequence"/>
</dbReference>